<feature type="compositionally biased region" description="Basic and acidic residues" evidence="6">
    <location>
        <begin position="573"/>
        <end position="585"/>
    </location>
</feature>
<dbReference type="GO" id="GO:0008506">
    <property type="term" value="F:sucrose:proton symporter activity"/>
    <property type="evidence" value="ECO:0007669"/>
    <property type="project" value="TreeGrafter"/>
</dbReference>
<evidence type="ECO:0000256" key="1">
    <source>
        <dbReference type="ARBA" id="ARBA00004141"/>
    </source>
</evidence>
<comment type="caution">
    <text evidence="8">The sequence shown here is derived from an EMBL/GenBank/DDBJ whole genome shotgun (WGS) entry which is preliminary data.</text>
</comment>
<evidence type="ECO:0000313" key="9">
    <source>
        <dbReference type="Proteomes" id="UP000703661"/>
    </source>
</evidence>
<feature type="transmembrane region" description="Helical" evidence="7">
    <location>
        <begin position="114"/>
        <end position="136"/>
    </location>
</feature>
<feature type="transmembrane region" description="Helical" evidence="7">
    <location>
        <begin position="411"/>
        <end position="432"/>
    </location>
</feature>
<evidence type="ECO:0000256" key="6">
    <source>
        <dbReference type="SAM" id="MobiDB-lite"/>
    </source>
</evidence>
<dbReference type="EMBL" id="JAAAID010000774">
    <property type="protein sequence ID" value="KAG0014030.1"/>
    <property type="molecule type" value="Genomic_DNA"/>
</dbReference>
<feature type="transmembrane region" description="Helical" evidence="7">
    <location>
        <begin position="55"/>
        <end position="74"/>
    </location>
</feature>
<feature type="transmembrane region" description="Helical" evidence="7">
    <location>
        <begin position="308"/>
        <end position="331"/>
    </location>
</feature>
<feature type="transmembrane region" description="Helical" evidence="7">
    <location>
        <begin position="706"/>
        <end position="726"/>
    </location>
</feature>
<dbReference type="PANTHER" id="PTHR19432:SF35">
    <property type="entry name" value="SOLUTE CARRIER FAMILY 45 MEMBER 3 ISOFORM X1"/>
    <property type="match status" value="1"/>
</dbReference>
<organism evidence="8 9">
    <name type="scientific">Entomortierella chlamydospora</name>
    <dbReference type="NCBI Taxonomy" id="101097"/>
    <lineage>
        <taxon>Eukaryota</taxon>
        <taxon>Fungi</taxon>
        <taxon>Fungi incertae sedis</taxon>
        <taxon>Mucoromycota</taxon>
        <taxon>Mortierellomycotina</taxon>
        <taxon>Mortierellomycetes</taxon>
        <taxon>Mortierellales</taxon>
        <taxon>Mortierellaceae</taxon>
        <taxon>Entomortierella</taxon>
    </lineage>
</organism>
<evidence type="ECO:0000256" key="4">
    <source>
        <dbReference type="ARBA" id="ARBA00022989"/>
    </source>
</evidence>
<feature type="transmembrane region" description="Helical" evidence="7">
    <location>
        <begin position="188"/>
        <end position="211"/>
    </location>
</feature>
<name>A0A9P6SZK1_9FUNG</name>
<evidence type="ECO:0000256" key="7">
    <source>
        <dbReference type="SAM" id="Phobius"/>
    </source>
</evidence>
<feature type="transmembrane region" description="Helical" evidence="7">
    <location>
        <begin position="386"/>
        <end position="405"/>
    </location>
</feature>
<keyword evidence="2" id="KW-0813">Transport</keyword>
<feature type="region of interest" description="Disordered" evidence="6">
    <location>
        <begin position="1"/>
        <end position="44"/>
    </location>
</feature>
<evidence type="ECO:0000256" key="3">
    <source>
        <dbReference type="ARBA" id="ARBA00022692"/>
    </source>
</evidence>
<feature type="compositionally biased region" description="Polar residues" evidence="6">
    <location>
        <begin position="1"/>
        <end position="13"/>
    </location>
</feature>
<keyword evidence="3 7" id="KW-0812">Transmembrane</keyword>
<keyword evidence="9" id="KW-1185">Reference proteome</keyword>
<dbReference type="GO" id="GO:0005886">
    <property type="term" value="C:plasma membrane"/>
    <property type="evidence" value="ECO:0007669"/>
    <property type="project" value="TreeGrafter"/>
</dbReference>
<comment type="subcellular location">
    <subcellularLocation>
        <location evidence="1">Membrane</location>
        <topology evidence="1">Multi-pass membrane protein</topology>
    </subcellularLocation>
</comment>
<feature type="compositionally biased region" description="Low complexity" evidence="6">
    <location>
        <begin position="632"/>
        <end position="652"/>
    </location>
</feature>
<dbReference type="PANTHER" id="PTHR19432">
    <property type="entry name" value="SUGAR TRANSPORTER"/>
    <property type="match status" value="1"/>
</dbReference>
<dbReference type="AlphaFoldDB" id="A0A9P6SZK1"/>
<feature type="region of interest" description="Disordered" evidence="6">
    <location>
        <begin position="520"/>
        <end position="544"/>
    </location>
</feature>
<accession>A0A9P6SZK1</accession>
<feature type="compositionally biased region" description="Acidic residues" evidence="6">
    <location>
        <begin position="470"/>
        <end position="479"/>
    </location>
</feature>
<evidence type="ECO:0000256" key="2">
    <source>
        <dbReference type="ARBA" id="ARBA00022448"/>
    </source>
</evidence>
<gene>
    <name evidence="8" type="ORF">BGZ80_010699</name>
</gene>
<keyword evidence="4 7" id="KW-1133">Transmembrane helix</keyword>
<feature type="compositionally biased region" description="Basic and acidic residues" evidence="6">
    <location>
        <begin position="602"/>
        <end position="616"/>
    </location>
</feature>
<evidence type="ECO:0000313" key="8">
    <source>
        <dbReference type="EMBL" id="KAG0014030.1"/>
    </source>
</evidence>
<dbReference type="SUPFAM" id="SSF103473">
    <property type="entry name" value="MFS general substrate transporter"/>
    <property type="match status" value="1"/>
</dbReference>
<feature type="transmembrane region" description="Helical" evidence="7">
    <location>
        <begin position="666"/>
        <end position="686"/>
    </location>
</feature>
<reference evidence="8" key="1">
    <citation type="journal article" date="2020" name="Fungal Divers.">
        <title>Resolving the Mortierellaceae phylogeny through synthesis of multi-gene phylogenetics and phylogenomics.</title>
        <authorList>
            <person name="Vandepol N."/>
            <person name="Liber J."/>
            <person name="Desiro A."/>
            <person name="Na H."/>
            <person name="Kennedy M."/>
            <person name="Barry K."/>
            <person name="Grigoriev I.V."/>
            <person name="Miller A.N."/>
            <person name="O'Donnell K."/>
            <person name="Stajich J.E."/>
            <person name="Bonito G."/>
        </authorList>
    </citation>
    <scope>NUCLEOTIDE SEQUENCE</scope>
    <source>
        <strain evidence="8">NRRL 2769</strain>
    </source>
</reference>
<evidence type="ECO:0000256" key="5">
    <source>
        <dbReference type="ARBA" id="ARBA00023136"/>
    </source>
</evidence>
<feature type="region of interest" description="Disordered" evidence="6">
    <location>
        <begin position="556"/>
        <end position="655"/>
    </location>
</feature>
<feature type="transmembrane region" description="Helical" evidence="7">
    <location>
        <begin position="156"/>
        <end position="176"/>
    </location>
</feature>
<evidence type="ECO:0008006" key="10">
    <source>
        <dbReference type="Google" id="ProtNLM"/>
    </source>
</evidence>
<sequence>MDETIPSTSTDPFTQDPREGVGIAMGQDTEDWTTSQDRRKPGLHGRARIWGPNRAVRMILLTTSLMGLQFTWSVEMAYGTPFLLQLGLSKSLMSLVWLAGPLSGLVMQPVLENVTILMAVGSIYILDFAINCVQASCRTLIVDSLPSSQQEIAASWASRLMGIGGILGYFMGNVNIPQRFPFFGDTQIKGLCVIACLFLIMTVGMTCLAVTERVMVRAPKTSGSSVGEFFQGFRTVLRAIRYLPTRIQHLCNVQFFAWMGWFPFLFYSSTYIAEIYTQEQAENGAPIDPDLQPSQDQVNGVQDAAVRAGSFCLLIYSIVSLAASIILPLFVTSAEQTITGTRGPFSNSRESSENGAVGMKRFLKWNKVCIPQWLKLPITGLTLPRMYTISLALLSFSLVSTWYVHDLRGSTILFSFCGIAWAVSMWAPFSILGEVISQRMQEEQHQERIRASSQIHRGDSTEILFHKDGDEDDDDDDNYTEEIGMVESGRGRPYQPLKARESLEEVVAGTESNFKSMEVSDSFRNHSGTPPPTTIDGQPTIVTPTGWSVRDKVLDASPETEVNNDDHESDQDIGPRNHMQDEERRLVKKSSNGSCHSRSPRSRPDSHHIEMSDRNSRSSNSFTERGQHDVNRPSIRSSPSPSSTGQSPTGSPEASSAGALLGIHNIYIVLPQFLVSFLSSLVFAAIEPRPQDGTEDQTDKPGNPETIGVMLRIGGVMAGIAAVLSLRLWKQPRTAAPFAHVI</sequence>
<feature type="compositionally biased region" description="Basic and acidic residues" evidence="6">
    <location>
        <begin position="460"/>
        <end position="469"/>
    </location>
</feature>
<dbReference type="Proteomes" id="UP000703661">
    <property type="component" value="Unassembled WGS sequence"/>
</dbReference>
<keyword evidence="5 7" id="KW-0472">Membrane</keyword>
<dbReference type="InterPro" id="IPR036259">
    <property type="entry name" value="MFS_trans_sf"/>
</dbReference>
<feature type="compositionally biased region" description="Polar residues" evidence="6">
    <location>
        <begin position="535"/>
        <end position="544"/>
    </location>
</feature>
<feature type="region of interest" description="Disordered" evidence="6">
    <location>
        <begin position="460"/>
        <end position="479"/>
    </location>
</feature>
<proteinExistence type="predicted"/>
<protein>
    <recommendedName>
        <fullName evidence="10">Sucrose transporter</fullName>
    </recommendedName>
</protein>